<dbReference type="PANTHER" id="PTHR12756">
    <property type="entry name" value="CYTOSOLIC CARBOXYPEPTIDASE"/>
    <property type="match status" value="1"/>
</dbReference>
<dbReference type="EMBL" id="QUOU01000001">
    <property type="protein sequence ID" value="REL26673.1"/>
    <property type="molecule type" value="Genomic_DNA"/>
</dbReference>
<evidence type="ECO:0000256" key="2">
    <source>
        <dbReference type="PROSITE-ProRule" id="PRU01379"/>
    </source>
</evidence>
<evidence type="ECO:0000313" key="6">
    <source>
        <dbReference type="Proteomes" id="UP000256478"/>
    </source>
</evidence>
<dbReference type="InterPro" id="IPR050821">
    <property type="entry name" value="Cytosolic_carboxypeptidase"/>
</dbReference>
<dbReference type="PANTHER" id="PTHR12756:SF11">
    <property type="entry name" value="CYTOSOLIC CARBOXYPEPTIDASE 1"/>
    <property type="match status" value="1"/>
</dbReference>
<keyword evidence="5" id="KW-0378">Hydrolase</keyword>
<dbReference type="CDD" id="cd06237">
    <property type="entry name" value="M14_Nna1-like"/>
    <property type="match status" value="1"/>
</dbReference>
<dbReference type="AlphaFoldDB" id="A0A3E0TQF4"/>
<dbReference type="Gene3D" id="3.40.630.10">
    <property type="entry name" value="Zn peptidases"/>
    <property type="match status" value="1"/>
</dbReference>
<dbReference type="RefSeq" id="WP_116007784.1">
    <property type="nucleotide sequence ID" value="NZ_QUOU01000001.1"/>
</dbReference>
<dbReference type="Pfam" id="PF18027">
    <property type="entry name" value="Pepdidase_M14_N"/>
    <property type="match status" value="1"/>
</dbReference>
<reference evidence="5 6" key="1">
    <citation type="submission" date="2018-08" db="EMBL/GenBank/DDBJ databases">
        <title>Thalassotalea euphylliae genome.</title>
        <authorList>
            <person name="Summers S."/>
            <person name="Rice S.A."/>
            <person name="Freckelton M.L."/>
            <person name="Nedved B.T."/>
            <person name="Hadfield M.G."/>
        </authorList>
    </citation>
    <scope>NUCLEOTIDE SEQUENCE [LARGE SCALE GENOMIC DNA]</scope>
    <source>
        <strain evidence="5 6">H1</strain>
    </source>
</reference>
<dbReference type="Proteomes" id="UP000256478">
    <property type="component" value="Unassembled WGS sequence"/>
</dbReference>
<dbReference type="InterPro" id="IPR040626">
    <property type="entry name" value="Pepdidase_M14_N"/>
</dbReference>
<dbReference type="InterPro" id="IPR000834">
    <property type="entry name" value="Peptidase_M14"/>
</dbReference>
<comment type="cofactor">
    <cofactor evidence="1">
        <name>Zn(2+)</name>
        <dbReference type="ChEBI" id="CHEBI:29105"/>
    </cofactor>
</comment>
<accession>A0A3E0TQF4</accession>
<protein>
    <submittedName>
        <fullName evidence="5">Zinc carboxypeptidase</fullName>
    </submittedName>
</protein>
<dbReference type="PROSITE" id="PS52035">
    <property type="entry name" value="PEPTIDASE_M14"/>
    <property type="match status" value="1"/>
</dbReference>
<dbReference type="GO" id="GO:0004181">
    <property type="term" value="F:metallocarboxypeptidase activity"/>
    <property type="evidence" value="ECO:0007669"/>
    <property type="project" value="InterPro"/>
</dbReference>
<keyword evidence="3" id="KW-0732">Signal</keyword>
<dbReference type="SUPFAM" id="SSF53187">
    <property type="entry name" value="Zn-dependent exopeptidases"/>
    <property type="match status" value="1"/>
</dbReference>
<dbReference type="SMART" id="SM00631">
    <property type="entry name" value="Zn_pept"/>
    <property type="match status" value="1"/>
</dbReference>
<organism evidence="5 6">
    <name type="scientific">Thalassotalea euphylliae</name>
    <dbReference type="NCBI Taxonomy" id="1655234"/>
    <lineage>
        <taxon>Bacteria</taxon>
        <taxon>Pseudomonadati</taxon>
        <taxon>Pseudomonadota</taxon>
        <taxon>Gammaproteobacteria</taxon>
        <taxon>Alteromonadales</taxon>
        <taxon>Colwelliaceae</taxon>
        <taxon>Thalassotalea</taxon>
    </lineage>
</organism>
<comment type="similarity">
    <text evidence="2">Belongs to the peptidase M14 family.</text>
</comment>
<dbReference type="GO" id="GO:0008270">
    <property type="term" value="F:zinc ion binding"/>
    <property type="evidence" value="ECO:0007669"/>
    <property type="project" value="InterPro"/>
</dbReference>
<keyword evidence="5" id="KW-0121">Carboxypeptidase</keyword>
<feature type="chain" id="PRO_5017549357" evidence="3">
    <location>
        <begin position="20"/>
        <end position="383"/>
    </location>
</feature>
<evidence type="ECO:0000256" key="1">
    <source>
        <dbReference type="ARBA" id="ARBA00001947"/>
    </source>
</evidence>
<name>A0A3E0TQF4_9GAMM</name>
<keyword evidence="5" id="KW-0645">Protease</keyword>
<comment type="caution">
    <text evidence="5">The sequence shown here is derived from an EMBL/GenBank/DDBJ whole genome shotgun (WGS) entry which is preliminary data.</text>
</comment>
<evidence type="ECO:0000256" key="3">
    <source>
        <dbReference type="SAM" id="SignalP"/>
    </source>
</evidence>
<gene>
    <name evidence="5" type="ORF">DXX93_08830</name>
</gene>
<dbReference type="GO" id="GO:0006508">
    <property type="term" value="P:proteolysis"/>
    <property type="evidence" value="ECO:0007669"/>
    <property type="project" value="InterPro"/>
</dbReference>
<sequence>MKRIVTSALLTLFAASSFACQSNKIQLLNDFPNATSDALMTNCVIDEQNKRITVKLLPENKPINNSPWYAFQLISEKPQEITLTLTVEDGTHRYHPKVSHDGESWQAVDYQVVDDKMNVKLNIGPKTTWIAGQELITNQDYVDWGNELSQFEFIDHKVIGKSVKGKPIYQIITNQPAVKQWLVVLGRQHPPEVTGAMALFPFVDTLLGNSELARYFRQQYNIVIVPNMNPDGVELGFWRHNANGVDLNRDWNKFKQPEVIAVDKLLTELVARGDKVAMAVDFHSTHKDIFYTMPNDYGVQQPYLVNNWLNKLDSQYPDFNVIQKPGNNPQMGVFKQYVADKFDVHAITYEMGDNTDRSFIDKLAKDAANTLMQTMLKNNEKLH</sequence>
<dbReference type="PROSITE" id="PS51257">
    <property type="entry name" value="PROKAR_LIPOPROTEIN"/>
    <property type="match status" value="1"/>
</dbReference>
<dbReference type="OrthoDB" id="6221272at2"/>
<comment type="caution">
    <text evidence="2">Lacks conserved residue(s) required for the propagation of feature annotation.</text>
</comment>
<evidence type="ECO:0000313" key="5">
    <source>
        <dbReference type="EMBL" id="REL26673.1"/>
    </source>
</evidence>
<evidence type="ECO:0000259" key="4">
    <source>
        <dbReference type="PROSITE" id="PS52035"/>
    </source>
</evidence>
<feature type="signal peptide" evidence="3">
    <location>
        <begin position="1"/>
        <end position="19"/>
    </location>
</feature>
<dbReference type="Pfam" id="PF00246">
    <property type="entry name" value="Peptidase_M14"/>
    <property type="match status" value="1"/>
</dbReference>
<proteinExistence type="inferred from homology"/>
<feature type="domain" description="Peptidase M14" evidence="4">
    <location>
        <begin position="134"/>
        <end position="383"/>
    </location>
</feature>